<evidence type="ECO:0000256" key="5">
    <source>
        <dbReference type="ARBA" id="ARBA00022801"/>
    </source>
</evidence>
<dbReference type="GO" id="GO:0005576">
    <property type="term" value="C:extracellular region"/>
    <property type="evidence" value="ECO:0007669"/>
    <property type="project" value="UniProtKB-SubCell"/>
</dbReference>
<dbReference type="InterPro" id="IPR036852">
    <property type="entry name" value="Peptidase_S8/S53_dom_sf"/>
</dbReference>
<dbReference type="Gene3D" id="3.40.50.200">
    <property type="entry name" value="Peptidase S8/S53 domain"/>
    <property type="match status" value="1"/>
</dbReference>
<evidence type="ECO:0000256" key="3">
    <source>
        <dbReference type="ARBA" id="ARBA00022670"/>
    </source>
</evidence>
<evidence type="ECO:0000256" key="1">
    <source>
        <dbReference type="ARBA" id="ARBA00004613"/>
    </source>
</evidence>
<proteinExistence type="inferred from homology"/>
<dbReference type="PANTHER" id="PTHR10795">
    <property type="entry name" value="PROPROTEIN CONVERTASE SUBTILISIN/KEXIN"/>
    <property type="match status" value="1"/>
</dbReference>
<feature type="region of interest" description="Disordered" evidence="8">
    <location>
        <begin position="95"/>
        <end position="137"/>
    </location>
</feature>
<dbReference type="Gene3D" id="2.60.40.2310">
    <property type="match status" value="1"/>
</dbReference>
<dbReference type="PROSITE" id="PS51892">
    <property type="entry name" value="SUBTILASE"/>
    <property type="match status" value="1"/>
</dbReference>
<comment type="similarity">
    <text evidence="2 7">Belongs to the peptidase S8 family.</text>
</comment>
<evidence type="ECO:0000313" key="11">
    <source>
        <dbReference type="EMBL" id="KAL2317000.1"/>
    </source>
</evidence>
<dbReference type="SUPFAM" id="SSF52743">
    <property type="entry name" value="Subtilisin-like"/>
    <property type="match status" value="1"/>
</dbReference>
<dbReference type="InterPro" id="IPR023828">
    <property type="entry name" value="Peptidase_S8_Ser-AS"/>
</dbReference>
<keyword evidence="5" id="KW-0378">Hydrolase</keyword>
<keyword evidence="3" id="KW-0645">Protease</keyword>
<dbReference type="AlphaFoldDB" id="A0ABD1L1Q4"/>
<feature type="domain" description="Subtilisin-like protease fibronectin type-III" evidence="10">
    <location>
        <begin position="390"/>
        <end position="486"/>
    </location>
</feature>
<keyword evidence="12" id="KW-1185">Reference proteome</keyword>
<evidence type="ECO:0000256" key="2">
    <source>
        <dbReference type="ARBA" id="ARBA00011073"/>
    </source>
</evidence>
<evidence type="ECO:0000259" key="9">
    <source>
        <dbReference type="Pfam" id="PF00082"/>
    </source>
</evidence>
<protein>
    <submittedName>
        <fullName evidence="11">Uncharacterized protein</fullName>
    </submittedName>
</protein>
<comment type="subcellular location">
    <subcellularLocation>
        <location evidence="1">Secreted</location>
    </subcellularLocation>
</comment>
<dbReference type="Proteomes" id="UP001603857">
    <property type="component" value="Unassembled WGS sequence"/>
</dbReference>
<dbReference type="Pfam" id="PF00082">
    <property type="entry name" value="Peptidase_S8"/>
    <property type="match status" value="1"/>
</dbReference>
<feature type="compositionally biased region" description="Basic and acidic residues" evidence="8">
    <location>
        <begin position="107"/>
        <end position="129"/>
    </location>
</feature>
<evidence type="ECO:0000313" key="12">
    <source>
        <dbReference type="Proteomes" id="UP001603857"/>
    </source>
</evidence>
<evidence type="ECO:0000256" key="8">
    <source>
        <dbReference type="SAM" id="MobiDB-lite"/>
    </source>
</evidence>
<dbReference type="Pfam" id="PF17766">
    <property type="entry name" value="fn3_6"/>
    <property type="match status" value="1"/>
</dbReference>
<gene>
    <name evidence="11" type="ORF">Fmac_030876</name>
</gene>
<sequence>MQRTVKKTLQVLGGIGIGGAKLRRGGDDVGAGGFLRRSDGRVVDLAGAASAGAFREASVGDLVAAGIGRKRLPHFGMPPRLWYCAESKDNKTQLIGNFTRNRKRYSNRRDKEERERAKERNQRGGERHRDRLRKPKRRIGRLSRRLASFPAAPSEGTVATGTSSAAAAPPWLRWPCLLEVVDESARFFQQRAEVRVSSGGFGTVSAPKSFASDPDQLKSAREDIKELLVSKFCHPILPDITAPGVSIIAAFSQAAGPSNLESDRRRVLFNLQQGTSMSCPHVAGVAGLIKSYHPDWSPAAIKSAIMTTATTLDNTNQPIKNAFDKVATPFEYGAGHIQPNSSLHPGLVYDLSTRDYLNFLCALDYVQALLKLLGSLNSSYTCPKSFRIEDLNYPSITVLPPVSKPVIVTRTVTNVGPPSTYVVNTHWSKGIKVIVQPSSLTFKKTGEKKKFQVILKTIGVSRREFPSFGSLSWTDGRHRVTSPIVVLEPET</sequence>
<comment type="caution">
    <text evidence="7">Lacks conserved residue(s) required for the propagation of feature annotation.</text>
</comment>
<organism evidence="11 12">
    <name type="scientific">Flemingia macrophylla</name>
    <dbReference type="NCBI Taxonomy" id="520843"/>
    <lineage>
        <taxon>Eukaryota</taxon>
        <taxon>Viridiplantae</taxon>
        <taxon>Streptophyta</taxon>
        <taxon>Embryophyta</taxon>
        <taxon>Tracheophyta</taxon>
        <taxon>Spermatophyta</taxon>
        <taxon>Magnoliopsida</taxon>
        <taxon>eudicotyledons</taxon>
        <taxon>Gunneridae</taxon>
        <taxon>Pentapetalae</taxon>
        <taxon>rosids</taxon>
        <taxon>fabids</taxon>
        <taxon>Fabales</taxon>
        <taxon>Fabaceae</taxon>
        <taxon>Papilionoideae</taxon>
        <taxon>50 kb inversion clade</taxon>
        <taxon>NPAAA clade</taxon>
        <taxon>indigoferoid/millettioid clade</taxon>
        <taxon>Phaseoleae</taxon>
        <taxon>Flemingia</taxon>
    </lineage>
</organism>
<dbReference type="InterPro" id="IPR041469">
    <property type="entry name" value="Subtilisin-like_FN3"/>
</dbReference>
<feature type="region of interest" description="Disordered" evidence="8">
    <location>
        <begin position="143"/>
        <end position="162"/>
    </location>
</feature>
<keyword evidence="6" id="KW-0720">Serine protease</keyword>
<dbReference type="GO" id="GO:0006508">
    <property type="term" value="P:proteolysis"/>
    <property type="evidence" value="ECO:0007669"/>
    <property type="project" value="UniProtKB-KW"/>
</dbReference>
<comment type="caution">
    <text evidence="11">The sequence shown here is derived from an EMBL/GenBank/DDBJ whole genome shotgun (WGS) entry which is preliminary data.</text>
</comment>
<dbReference type="EMBL" id="JBGMDY010000011">
    <property type="protein sequence ID" value="KAL2317000.1"/>
    <property type="molecule type" value="Genomic_DNA"/>
</dbReference>
<evidence type="ECO:0000256" key="4">
    <source>
        <dbReference type="ARBA" id="ARBA00022729"/>
    </source>
</evidence>
<keyword evidence="4" id="KW-0732">Signal</keyword>
<feature type="domain" description="Peptidase S8/S53" evidence="9">
    <location>
        <begin position="235"/>
        <end position="314"/>
    </location>
</feature>
<dbReference type="InterPro" id="IPR045051">
    <property type="entry name" value="SBT"/>
</dbReference>
<dbReference type="PROSITE" id="PS00138">
    <property type="entry name" value="SUBTILASE_SER"/>
    <property type="match status" value="1"/>
</dbReference>
<dbReference type="InterPro" id="IPR000209">
    <property type="entry name" value="Peptidase_S8/S53_dom"/>
</dbReference>
<evidence type="ECO:0000256" key="6">
    <source>
        <dbReference type="ARBA" id="ARBA00022825"/>
    </source>
</evidence>
<dbReference type="GO" id="GO:0008236">
    <property type="term" value="F:serine-type peptidase activity"/>
    <property type="evidence" value="ECO:0007669"/>
    <property type="project" value="UniProtKB-KW"/>
</dbReference>
<evidence type="ECO:0000256" key="7">
    <source>
        <dbReference type="PROSITE-ProRule" id="PRU01240"/>
    </source>
</evidence>
<evidence type="ECO:0000259" key="10">
    <source>
        <dbReference type="Pfam" id="PF17766"/>
    </source>
</evidence>
<reference evidence="11 12" key="1">
    <citation type="submission" date="2024-08" db="EMBL/GenBank/DDBJ databases">
        <title>Insights into the chromosomal genome structure of Flemingia macrophylla.</title>
        <authorList>
            <person name="Ding Y."/>
            <person name="Zhao Y."/>
            <person name="Bi W."/>
            <person name="Wu M."/>
            <person name="Zhao G."/>
            <person name="Gong Y."/>
            <person name="Li W."/>
            <person name="Zhang P."/>
        </authorList>
    </citation>
    <scope>NUCLEOTIDE SEQUENCE [LARGE SCALE GENOMIC DNA]</scope>
    <source>
        <strain evidence="11">DYQJB</strain>
        <tissue evidence="11">Leaf</tissue>
    </source>
</reference>
<accession>A0ABD1L1Q4</accession>
<name>A0ABD1L1Q4_9FABA</name>